<organism evidence="1 2">
    <name type="scientific">Eumeta variegata</name>
    <name type="common">Bagworm moth</name>
    <name type="synonym">Eumeta japonica</name>
    <dbReference type="NCBI Taxonomy" id="151549"/>
    <lineage>
        <taxon>Eukaryota</taxon>
        <taxon>Metazoa</taxon>
        <taxon>Ecdysozoa</taxon>
        <taxon>Arthropoda</taxon>
        <taxon>Hexapoda</taxon>
        <taxon>Insecta</taxon>
        <taxon>Pterygota</taxon>
        <taxon>Neoptera</taxon>
        <taxon>Endopterygota</taxon>
        <taxon>Lepidoptera</taxon>
        <taxon>Glossata</taxon>
        <taxon>Ditrysia</taxon>
        <taxon>Tineoidea</taxon>
        <taxon>Psychidae</taxon>
        <taxon>Oiketicinae</taxon>
        <taxon>Eumeta</taxon>
    </lineage>
</organism>
<proteinExistence type="predicted"/>
<evidence type="ECO:0000313" key="2">
    <source>
        <dbReference type="Proteomes" id="UP000299102"/>
    </source>
</evidence>
<evidence type="ECO:0000313" key="1">
    <source>
        <dbReference type="EMBL" id="GBP93105.1"/>
    </source>
</evidence>
<gene>
    <name evidence="1" type="ORF">EVAR_68173_1</name>
</gene>
<comment type="caution">
    <text evidence="1">The sequence shown here is derived from an EMBL/GenBank/DDBJ whole genome shotgun (WGS) entry which is preliminary data.</text>
</comment>
<reference evidence="1 2" key="1">
    <citation type="journal article" date="2019" name="Commun. Biol.">
        <title>The bagworm genome reveals a unique fibroin gene that provides high tensile strength.</title>
        <authorList>
            <person name="Kono N."/>
            <person name="Nakamura H."/>
            <person name="Ohtoshi R."/>
            <person name="Tomita M."/>
            <person name="Numata K."/>
            <person name="Arakawa K."/>
        </authorList>
    </citation>
    <scope>NUCLEOTIDE SEQUENCE [LARGE SCALE GENOMIC DNA]</scope>
</reference>
<accession>A0A4C2A2A1</accession>
<dbReference type="EMBL" id="BGZK01002338">
    <property type="protein sequence ID" value="GBP93105.1"/>
    <property type="molecule type" value="Genomic_DNA"/>
</dbReference>
<dbReference type="Proteomes" id="UP000299102">
    <property type="component" value="Unassembled WGS sequence"/>
</dbReference>
<name>A0A4C2A2A1_EUMVA</name>
<keyword evidence="2" id="KW-1185">Reference proteome</keyword>
<dbReference type="AlphaFoldDB" id="A0A4C2A2A1"/>
<sequence>MNENKRREGGRLNLFDGSFSPLGSRGARNAYALRAPSYAQAVQAIACRVSFATTSGHPNKQYFEAIPVASSGAIRAADLICLRELALCGRRGLIWRAPDAGPLILFYGLHTYALIMQMTIYRSAAARAPGTPPAPAAPAGPAADRPVTSLRRFVISNESLCPF</sequence>
<protein>
    <submittedName>
        <fullName evidence="1">Uncharacterized protein</fullName>
    </submittedName>
</protein>